<keyword evidence="2" id="KW-1185">Reference proteome</keyword>
<evidence type="ECO:0000313" key="2">
    <source>
        <dbReference type="Proteomes" id="UP000299102"/>
    </source>
</evidence>
<reference evidence="1 2" key="1">
    <citation type="journal article" date="2019" name="Commun. Biol.">
        <title>The bagworm genome reveals a unique fibroin gene that provides high tensile strength.</title>
        <authorList>
            <person name="Kono N."/>
            <person name="Nakamura H."/>
            <person name="Ohtoshi R."/>
            <person name="Tomita M."/>
            <person name="Numata K."/>
            <person name="Arakawa K."/>
        </authorList>
    </citation>
    <scope>NUCLEOTIDE SEQUENCE [LARGE SCALE GENOMIC DNA]</scope>
</reference>
<dbReference type="AlphaFoldDB" id="A0A4C1Z2F0"/>
<proteinExistence type="predicted"/>
<gene>
    <name evidence="1" type="ORF">EVAR_58042_1</name>
</gene>
<organism evidence="1 2">
    <name type="scientific">Eumeta variegata</name>
    <name type="common">Bagworm moth</name>
    <name type="synonym">Eumeta japonica</name>
    <dbReference type="NCBI Taxonomy" id="151549"/>
    <lineage>
        <taxon>Eukaryota</taxon>
        <taxon>Metazoa</taxon>
        <taxon>Ecdysozoa</taxon>
        <taxon>Arthropoda</taxon>
        <taxon>Hexapoda</taxon>
        <taxon>Insecta</taxon>
        <taxon>Pterygota</taxon>
        <taxon>Neoptera</taxon>
        <taxon>Endopterygota</taxon>
        <taxon>Lepidoptera</taxon>
        <taxon>Glossata</taxon>
        <taxon>Ditrysia</taxon>
        <taxon>Tineoidea</taxon>
        <taxon>Psychidae</taxon>
        <taxon>Oiketicinae</taxon>
        <taxon>Eumeta</taxon>
    </lineage>
</organism>
<name>A0A4C1Z2F0_EUMVA</name>
<accession>A0A4C1Z2F0</accession>
<sequence length="102" mass="11761">MLKEYAALNRKENELYRMGVYTTRKVERRVIAPSALRSLMHETAHALADKRQRSPEASIALKCGRINYDYSRVYGLRQSCLIPFSAARSQTRDEPRAACARR</sequence>
<comment type="caution">
    <text evidence="1">The sequence shown here is derived from an EMBL/GenBank/DDBJ whole genome shotgun (WGS) entry which is preliminary data.</text>
</comment>
<dbReference type="Proteomes" id="UP000299102">
    <property type="component" value="Unassembled WGS sequence"/>
</dbReference>
<evidence type="ECO:0000313" key="1">
    <source>
        <dbReference type="EMBL" id="GBP81204.1"/>
    </source>
</evidence>
<protein>
    <submittedName>
        <fullName evidence="1">Uncharacterized protein</fullName>
    </submittedName>
</protein>
<dbReference type="EMBL" id="BGZK01001500">
    <property type="protein sequence ID" value="GBP81204.1"/>
    <property type="molecule type" value="Genomic_DNA"/>
</dbReference>